<dbReference type="Proteomes" id="UP001148838">
    <property type="component" value="Unassembled WGS sequence"/>
</dbReference>
<feature type="region of interest" description="Disordered" evidence="1">
    <location>
        <begin position="1"/>
        <end position="29"/>
    </location>
</feature>
<protein>
    <submittedName>
        <fullName evidence="2">Uncharacterized protein</fullName>
    </submittedName>
</protein>
<keyword evidence="3" id="KW-1185">Reference proteome</keyword>
<organism evidence="2 3">
    <name type="scientific">Periplaneta americana</name>
    <name type="common">American cockroach</name>
    <name type="synonym">Blatta americana</name>
    <dbReference type="NCBI Taxonomy" id="6978"/>
    <lineage>
        <taxon>Eukaryota</taxon>
        <taxon>Metazoa</taxon>
        <taxon>Ecdysozoa</taxon>
        <taxon>Arthropoda</taxon>
        <taxon>Hexapoda</taxon>
        <taxon>Insecta</taxon>
        <taxon>Pterygota</taxon>
        <taxon>Neoptera</taxon>
        <taxon>Polyneoptera</taxon>
        <taxon>Dictyoptera</taxon>
        <taxon>Blattodea</taxon>
        <taxon>Blattoidea</taxon>
        <taxon>Blattidae</taxon>
        <taxon>Blattinae</taxon>
        <taxon>Periplaneta</taxon>
    </lineage>
</organism>
<evidence type="ECO:0000256" key="1">
    <source>
        <dbReference type="SAM" id="MobiDB-lite"/>
    </source>
</evidence>
<dbReference type="EMBL" id="JAJSOF020000003">
    <property type="protein sequence ID" value="KAJ4449727.1"/>
    <property type="molecule type" value="Genomic_DNA"/>
</dbReference>
<accession>A0ABQ8TSR7</accession>
<gene>
    <name evidence="2" type="ORF">ANN_01131</name>
</gene>
<comment type="caution">
    <text evidence="2">The sequence shown here is derived from an EMBL/GenBank/DDBJ whole genome shotgun (WGS) entry which is preliminary data.</text>
</comment>
<evidence type="ECO:0000313" key="2">
    <source>
        <dbReference type="EMBL" id="KAJ4449727.1"/>
    </source>
</evidence>
<sequence>MAGLCEGGNEPPGSLKAMVNGGDQSNDRPGRKALLEGCERLQRGDHFYLNSSAVKMPHYLALSATGILAAASRCSPQQTPALKGFAYSLLTGPIQPVPAFLARIHEKKQSVSTCCQFSRERYHPTLTASKARYLRFAFLGCILEYTVQSVACCHFG</sequence>
<name>A0ABQ8TSR7_PERAM</name>
<reference evidence="2 3" key="1">
    <citation type="journal article" date="2022" name="Allergy">
        <title>Genome assembly and annotation of Periplaneta americana reveal a comprehensive cockroach allergen profile.</title>
        <authorList>
            <person name="Wang L."/>
            <person name="Xiong Q."/>
            <person name="Saelim N."/>
            <person name="Wang L."/>
            <person name="Nong W."/>
            <person name="Wan A.T."/>
            <person name="Shi M."/>
            <person name="Liu X."/>
            <person name="Cao Q."/>
            <person name="Hui J.H.L."/>
            <person name="Sookrung N."/>
            <person name="Leung T.F."/>
            <person name="Tungtrongchitr A."/>
            <person name="Tsui S.K.W."/>
        </authorList>
    </citation>
    <scope>NUCLEOTIDE SEQUENCE [LARGE SCALE GENOMIC DNA]</scope>
    <source>
        <strain evidence="2">PWHHKU_190912</strain>
    </source>
</reference>
<proteinExistence type="predicted"/>
<evidence type="ECO:0000313" key="3">
    <source>
        <dbReference type="Proteomes" id="UP001148838"/>
    </source>
</evidence>